<feature type="region of interest" description="Disordered" evidence="1">
    <location>
        <begin position="329"/>
        <end position="350"/>
    </location>
</feature>
<dbReference type="InterPro" id="IPR027417">
    <property type="entry name" value="P-loop_NTPase"/>
</dbReference>
<dbReference type="Gene3D" id="3.40.50.300">
    <property type="entry name" value="P-loop containing nucleotide triphosphate hydrolases"/>
    <property type="match status" value="1"/>
</dbReference>
<name>A0ABY9Y6M1_9FLAO</name>
<dbReference type="Pfam" id="PF13481">
    <property type="entry name" value="AAA_25"/>
    <property type="match status" value="1"/>
</dbReference>
<dbReference type="Proteomes" id="UP001303407">
    <property type="component" value="Chromosome"/>
</dbReference>
<proteinExistence type="predicted"/>
<evidence type="ECO:0000313" key="3">
    <source>
        <dbReference type="Proteomes" id="UP001303407"/>
    </source>
</evidence>
<dbReference type="RefSeq" id="WP_415863838.1">
    <property type="nucleotide sequence ID" value="NZ_CP134536.1"/>
</dbReference>
<evidence type="ECO:0000256" key="1">
    <source>
        <dbReference type="SAM" id="MobiDB-lite"/>
    </source>
</evidence>
<protein>
    <submittedName>
        <fullName evidence="2">AAA family ATPase</fullName>
    </submittedName>
</protein>
<keyword evidence="3" id="KW-1185">Reference proteome</keyword>
<organism evidence="2 3">
    <name type="scientific">Thalassobellus suaedae</name>
    <dbReference type="NCBI Taxonomy" id="3074124"/>
    <lineage>
        <taxon>Bacteria</taxon>
        <taxon>Pseudomonadati</taxon>
        <taxon>Bacteroidota</taxon>
        <taxon>Flavobacteriia</taxon>
        <taxon>Flavobacteriales</taxon>
        <taxon>Flavobacteriaceae</taxon>
        <taxon>Thalassobellus</taxon>
    </lineage>
</organism>
<dbReference type="EMBL" id="CP134536">
    <property type="protein sequence ID" value="WNH13851.1"/>
    <property type="molecule type" value="Genomic_DNA"/>
</dbReference>
<reference evidence="2 3" key="1">
    <citation type="submission" date="2023-09" db="EMBL/GenBank/DDBJ databases">
        <title>Thalassobella suaedae gen. nov., sp. nov., a marine bacterium of the family Flavobacteriaceae isolated from a halophyte Suaeda japonica.</title>
        <authorList>
            <person name="Lee S.Y."/>
            <person name="Hwang C.Y."/>
        </authorList>
    </citation>
    <scope>NUCLEOTIDE SEQUENCE [LARGE SCALE GENOMIC DNA]</scope>
    <source>
        <strain evidence="2 3">HL-DH10</strain>
    </source>
</reference>
<sequence length="350" mass="40649">MIKKSLNDKGHLTFKEVLKELKTRPKPKFLWHGIKEKSFGLVFGPSKSGKTIFCENLAMKLAYGAKEFFGYELDGKPKKILFVGLEEFWENRAERNKIQYNTLNDVQKKLVDDNYMYQGLDFQSRILSDKDWTELKHLIKDSGAEVVFIDSITRMNPGKLEDSSDAEKVMQRLRNICYDLGVTLICIHHTPKMYDKPLVMDSIKGSSVFAQESDFALGINRTSKGVRYLKDIFFRYAPDDNEKVNEFSISSETWLECYGDADEGEILNRSDRRRVDDNRDKIIQYFDSNTCTAFETAQLVRHFTTSLTIKERQVKYYLSELVKEKKISNPKKGKYKSNKCSDDDEGKEEN</sequence>
<accession>A0ABY9Y6M1</accession>
<evidence type="ECO:0000313" key="2">
    <source>
        <dbReference type="EMBL" id="WNH13851.1"/>
    </source>
</evidence>
<dbReference type="SUPFAM" id="SSF52540">
    <property type="entry name" value="P-loop containing nucleoside triphosphate hydrolases"/>
    <property type="match status" value="1"/>
</dbReference>
<gene>
    <name evidence="2" type="ORF">RHP49_06230</name>
</gene>